<dbReference type="Proteomes" id="UP001597013">
    <property type="component" value="Unassembled WGS sequence"/>
</dbReference>
<dbReference type="SUPFAM" id="SSF56925">
    <property type="entry name" value="OMPA-like"/>
    <property type="match status" value="1"/>
</dbReference>
<gene>
    <name evidence="3" type="ORF">ACFQ1Q_04595</name>
</gene>
<keyword evidence="2" id="KW-0812">Transmembrane</keyword>
<evidence type="ECO:0008006" key="5">
    <source>
        <dbReference type="Google" id="ProtNLM"/>
    </source>
</evidence>
<keyword evidence="2" id="KW-1133">Transmembrane helix</keyword>
<dbReference type="InterPro" id="IPR011250">
    <property type="entry name" value="OMP/PagP_B-barrel"/>
</dbReference>
<comment type="caution">
    <text evidence="3">The sequence shown here is derived from an EMBL/GenBank/DDBJ whole genome shotgun (WGS) entry which is preliminary data.</text>
</comment>
<evidence type="ECO:0000256" key="2">
    <source>
        <dbReference type="SAM" id="Phobius"/>
    </source>
</evidence>
<reference evidence="4" key="1">
    <citation type="journal article" date="2019" name="Int. J. Syst. Evol. Microbiol.">
        <title>The Global Catalogue of Microorganisms (GCM) 10K type strain sequencing project: providing services to taxonomists for standard genome sequencing and annotation.</title>
        <authorList>
            <consortium name="The Broad Institute Genomics Platform"/>
            <consortium name="The Broad Institute Genome Sequencing Center for Infectious Disease"/>
            <person name="Wu L."/>
            <person name="Ma J."/>
        </authorList>
    </citation>
    <scope>NUCLEOTIDE SEQUENCE [LARGE SCALE GENOMIC DNA]</scope>
    <source>
        <strain evidence="4">CCUG 62215</strain>
    </source>
</reference>
<feature type="compositionally biased region" description="Polar residues" evidence="1">
    <location>
        <begin position="117"/>
        <end position="173"/>
    </location>
</feature>
<proteinExistence type="predicted"/>
<organism evidence="3 4">
    <name type="scientific">Winogradskyella litorisediminis</name>
    <dbReference type="NCBI Taxonomy" id="1156618"/>
    <lineage>
        <taxon>Bacteria</taxon>
        <taxon>Pseudomonadati</taxon>
        <taxon>Bacteroidota</taxon>
        <taxon>Flavobacteriia</taxon>
        <taxon>Flavobacteriales</taxon>
        <taxon>Flavobacteriaceae</taxon>
        <taxon>Winogradskyella</taxon>
    </lineage>
</organism>
<accession>A0ABW3N7K4</accession>
<feature type="transmembrane region" description="Helical" evidence="2">
    <location>
        <begin position="46"/>
        <end position="68"/>
    </location>
</feature>
<sequence length="526" mass="58393">MSDKKHIDRLFQEKFKDFDVAPNDNVWENIEARLQEKKKKRRIIPIWWQLGGVAAALVLLFAVGNFVFDTNDHDPIIVETNKIDSTKVEKDNSTITPKSNDDSAVVSNTAEDESGTVEHNSNFESTSNLEQNKNLNQKANTPNTSKNKSLISDKSNREALTQNSKQINQDASKSNSNIKYLNYEKNAVASTDNINNNKSDSNSNELRSKNEIKEILKSGTKNSTNAVAKSDDSTLKNSEINATEKSLEDNSKIFEIIKEEKGQDIEEAIADANTINEKEEESKILRWSIAPNVAPVYFNSLGNGSSIDAQFANNNTTSDINMSYGVKGSYAVNSRLKITAGVNRVNFSNTTNDVIAMNDNSFSSVASAAGRLQNIDLKDGLNNQSLMLLSRPNIDANSVPEAIRTIETGDLEQRFGFIEIPLEVEYRLVDKKLGLNVSSGFSTLLLNDNEIFADINGENTLLGEANNINQTSFSANFGIGVDYSITEKLNINLEPKFKYQINTFNNTSGDFRPFFIGVYTGLSFKF</sequence>
<dbReference type="RefSeq" id="WP_386128447.1">
    <property type="nucleotide sequence ID" value="NZ_JBHTJL010000009.1"/>
</dbReference>
<keyword evidence="4" id="KW-1185">Reference proteome</keyword>
<keyword evidence="2" id="KW-0472">Membrane</keyword>
<feature type="region of interest" description="Disordered" evidence="1">
    <location>
        <begin position="89"/>
        <end position="173"/>
    </location>
</feature>
<dbReference type="EMBL" id="JBHTJL010000009">
    <property type="protein sequence ID" value="MFD1062515.1"/>
    <property type="molecule type" value="Genomic_DNA"/>
</dbReference>
<evidence type="ECO:0000256" key="1">
    <source>
        <dbReference type="SAM" id="MobiDB-lite"/>
    </source>
</evidence>
<evidence type="ECO:0000313" key="3">
    <source>
        <dbReference type="EMBL" id="MFD1062515.1"/>
    </source>
</evidence>
<evidence type="ECO:0000313" key="4">
    <source>
        <dbReference type="Proteomes" id="UP001597013"/>
    </source>
</evidence>
<name>A0ABW3N7K4_9FLAO</name>
<protein>
    <recommendedName>
        <fullName evidence="5">Outer membrane protein beta-barrel domain-containing protein</fullName>
    </recommendedName>
</protein>